<evidence type="ECO:0000259" key="2">
    <source>
        <dbReference type="Pfam" id="PF01370"/>
    </source>
</evidence>
<dbReference type="InterPro" id="IPR036291">
    <property type="entry name" value="NAD(P)-bd_dom_sf"/>
</dbReference>
<dbReference type="GeneID" id="73904863"/>
<feature type="domain" description="NAD-dependent epimerase/dehydratase" evidence="2">
    <location>
        <begin position="3"/>
        <end position="246"/>
    </location>
</feature>
<evidence type="ECO:0000313" key="4">
    <source>
        <dbReference type="Proteomes" id="UP001595846"/>
    </source>
</evidence>
<dbReference type="Gene3D" id="3.90.25.10">
    <property type="entry name" value="UDP-galactose 4-epimerase, domain 1"/>
    <property type="match status" value="1"/>
</dbReference>
<proteinExistence type="inferred from homology"/>
<dbReference type="CDD" id="cd05256">
    <property type="entry name" value="UDP_AE_SDR_e"/>
    <property type="match status" value="1"/>
</dbReference>
<gene>
    <name evidence="3" type="ORF">ACFOUR_01120</name>
</gene>
<dbReference type="RefSeq" id="WP_256532092.1">
    <property type="nucleotide sequence ID" value="NZ_CP101824.1"/>
</dbReference>
<sequence length="327" mass="36652">MNVLVTGGAGFIGSHITNALLENGHEVIVVDPLDPYYDVGIKDRNIKLCRKSSPERYTYVDGSITDEDTVDRLFDEYNVEFVFHEAAQAGVRTSVENPHKPHEINTTGLLNLLEAAVDHDVRRFVNASSSSVYGHDEYLPYDEDHPTTPRSPYGVTKRTAEHYCRVYTEIHDLPTVSLRYFTVYGPRMRPNMAITNFTSRCLAGEPPVIYGDGQQTRDFTYIDDVVRANLALLETDAADGEAMNIGSTGNITIEALADHVIAETGADVEPVYDDAKEADARHTHADVSKARELIDYDPTTDIRDGVSRFVDWYEDNREWYAPLVRAS</sequence>
<comment type="caution">
    <text evidence="3">The sequence shown here is derived from an EMBL/GenBank/DDBJ whole genome shotgun (WGS) entry which is preliminary data.</text>
</comment>
<dbReference type="Pfam" id="PF01370">
    <property type="entry name" value="Epimerase"/>
    <property type="match status" value="1"/>
</dbReference>
<protein>
    <submittedName>
        <fullName evidence="3">SDR family oxidoreductase</fullName>
    </submittedName>
</protein>
<dbReference type="PANTHER" id="PTHR43000">
    <property type="entry name" value="DTDP-D-GLUCOSE 4,6-DEHYDRATASE-RELATED"/>
    <property type="match status" value="1"/>
</dbReference>
<accession>A0ABD5NJG2</accession>
<reference evidence="3 4" key="1">
    <citation type="journal article" date="2019" name="Int. J. Syst. Evol. Microbiol.">
        <title>The Global Catalogue of Microorganisms (GCM) 10K type strain sequencing project: providing services to taxonomists for standard genome sequencing and annotation.</title>
        <authorList>
            <consortium name="The Broad Institute Genomics Platform"/>
            <consortium name="The Broad Institute Genome Sequencing Center for Infectious Disease"/>
            <person name="Wu L."/>
            <person name="Ma J."/>
        </authorList>
    </citation>
    <scope>NUCLEOTIDE SEQUENCE [LARGE SCALE GENOMIC DNA]</scope>
    <source>
        <strain evidence="3 4">IBRC-M 10256</strain>
    </source>
</reference>
<dbReference type="AlphaFoldDB" id="A0ABD5NJG2"/>
<comment type="similarity">
    <text evidence="1">Belongs to the NAD(P)-dependent epimerase/dehydratase family.</text>
</comment>
<evidence type="ECO:0000256" key="1">
    <source>
        <dbReference type="ARBA" id="ARBA00007637"/>
    </source>
</evidence>
<dbReference type="SUPFAM" id="SSF51735">
    <property type="entry name" value="NAD(P)-binding Rossmann-fold domains"/>
    <property type="match status" value="1"/>
</dbReference>
<name>A0ABD5NJG2_9EURY</name>
<dbReference type="EMBL" id="JBHSAQ010000001">
    <property type="protein sequence ID" value="MFC3956975.1"/>
    <property type="molecule type" value="Genomic_DNA"/>
</dbReference>
<organism evidence="3 4">
    <name type="scientific">Halovivax cerinus</name>
    <dbReference type="NCBI Taxonomy" id="1487865"/>
    <lineage>
        <taxon>Archaea</taxon>
        <taxon>Methanobacteriati</taxon>
        <taxon>Methanobacteriota</taxon>
        <taxon>Stenosarchaea group</taxon>
        <taxon>Halobacteria</taxon>
        <taxon>Halobacteriales</taxon>
        <taxon>Natrialbaceae</taxon>
        <taxon>Halovivax</taxon>
    </lineage>
</organism>
<dbReference type="Proteomes" id="UP001595846">
    <property type="component" value="Unassembled WGS sequence"/>
</dbReference>
<keyword evidence="4" id="KW-1185">Reference proteome</keyword>
<dbReference type="PRINTS" id="PR01713">
    <property type="entry name" value="NUCEPIMERASE"/>
</dbReference>
<evidence type="ECO:0000313" key="3">
    <source>
        <dbReference type="EMBL" id="MFC3956975.1"/>
    </source>
</evidence>
<dbReference type="InterPro" id="IPR001509">
    <property type="entry name" value="Epimerase_deHydtase"/>
</dbReference>
<dbReference type="Gene3D" id="3.40.50.720">
    <property type="entry name" value="NAD(P)-binding Rossmann-like Domain"/>
    <property type="match status" value="1"/>
</dbReference>